<feature type="region of interest" description="Disordered" evidence="1">
    <location>
        <begin position="203"/>
        <end position="224"/>
    </location>
</feature>
<feature type="compositionally biased region" description="Basic residues" evidence="1">
    <location>
        <begin position="212"/>
        <end position="224"/>
    </location>
</feature>
<dbReference type="EMBL" id="KV010691">
    <property type="protein sequence ID" value="KZV27072.1"/>
    <property type="molecule type" value="Genomic_DNA"/>
</dbReference>
<protein>
    <submittedName>
        <fullName evidence="2">Uncharacterized protein</fullName>
    </submittedName>
</protein>
<feature type="compositionally biased region" description="Basic and acidic residues" evidence="1">
    <location>
        <begin position="433"/>
        <end position="446"/>
    </location>
</feature>
<evidence type="ECO:0000256" key="1">
    <source>
        <dbReference type="SAM" id="MobiDB-lite"/>
    </source>
</evidence>
<proteinExistence type="predicted"/>
<dbReference type="AlphaFoldDB" id="A0A2Z7B6B7"/>
<feature type="region of interest" description="Disordered" evidence="1">
    <location>
        <begin position="383"/>
        <end position="474"/>
    </location>
</feature>
<evidence type="ECO:0000313" key="2">
    <source>
        <dbReference type="EMBL" id="KZV27072.1"/>
    </source>
</evidence>
<dbReference type="Proteomes" id="UP000250235">
    <property type="component" value="Unassembled WGS sequence"/>
</dbReference>
<accession>A0A2Z7B6B7</accession>
<sequence length="474" mass="52535">MASSYYTNTLHVSFESFLAMDNPGTVSMFKALMAYGLQKFLGCPAVIYEAALIDFFENASIRDGVIVSTVAGKLVKISEELFAETFELLVEGLTDLTDIPEDKVFDAKSIVSLSGYPEKVLMMTTIVCEVRINWNSILFNILKEMVTPSSRQGKGYAVQLSLLLENVPNLELGDSSEFPSSKILTENTVHRYITQNDKVGMEDAADAPKVTRAPKKKATSKKRPAAVPVAEPVFSLPTTATPDFTKALAQLRASIEQIRDRDYGSKLKDTLLLHLHDMEKRFTSRCDEQDRVLGVLRKDSHNQNHLLSLDIKSSQKQLSAQTATAAFDVVDVRREVKELNAKVTYLDEQVAATRNDLLEFSARAQESLNLITDQLSELLNYINRGGNDKKGEDSSSRGPQPPPDDQGRGSGNTGGENVLTTDIVERFSGSMSREGRGKGRSGERRSSGNRSGHSKRRRYDSGGKFRRSFEDWLG</sequence>
<feature type="compositionally biased region" description="Basic and acidic residues" evidence="1">
    <location>
        <begin position="459"/>
        <end position="474"/>
    </location>
</feature>
<feature type="compositionally biased region" description="Basic and acidic residues" evidence="1">
    <location>
        <begin position="386"/>
        <end position="395"/>
    </location>
</feature>
<gene>
    <name evidence="2" type="ORF">F511_32686</name>
</gene>
<reference evidence="2 3" key="1">
    <citation type="journal article" date="2015" name="Proc. Natl. Acad. Sci. U.S.A.">
        <title>The resurrection genome of Boea hygrometrica: A blueprint for survival of dehydration.</title>
        <authorList>
            <person name="Xiao L."/>
            <person name="Yang G."/>
            <person name="Zhang L."/>
            <person name="Yang X."/>
            <person name="Zhao S."/>
            <person name="Ji Z."/>
            <person name="Zhou Q."/>
            <person name="Hu M."/>
            <person name="Wang Y."/>
            <person name="Chen M."/>
            <person name="Xu Y."/>
            <person name="Jin H."/>
            <person name="Xiao X."/>
            <person name="Hu G."/>
            <person name="Bao F."/>
            <person name="Hu Y."/>
            <person name="Wan P."/>
            <person name="Li L."/>
            <person name="Deng X."/>
            <person name="Kuang T."/>
            <person name="Xiang C."/>
            <person name="Zhu J.K."/>
            <person name="Oliver M.J."/>
            <person name="He Y."/>
        </authorList>
    </citation>
    <scope>NUCLEOTIDE SEQUENCE [LARGE SCALE GENOMIC DNA]</scope>
    <source>
        <strain evidence="3">cv. XS01</strain>
    </source>
</reference>
<evidence type="ECO:0000313" key="3">
    <source>
        <dbReference type="Proteomes" id="UP000250235"/>
    </source>
</evidence>
<keyword evidence="3" id="KW-1185">Reference proteome</keyword>
<organism evidence="2 3">
    <name type="scientific">Dorcoceras hygrometricum</name>
    <dbReference type="NCBI Taxonomy" id="472368"/>
    <lineage>
        <taxon>Eukaryota</taxon>
        <taxon>Viridiplantae</taxon>
        <taxon>Streptophyta</taxon>
        <taxon>Embryophyta</taxon>
        <taxon>Tracheophyta</taxon>
        <taxon>Spermatophyta</taxon>
        <taxon>Magnoliopsida</taxon>
        <taxon>eudicotyledons</taxon>
        <taxon>Gunneridae</taxon>
        <taxon>Pentapetalae</taxon>
        <taxon>asterids</taxon>
        <taxon>lamiids</taxon>
        <taxon>Lamiales</taxon>
        <taxon>Gesneriaceae</taxon>
        <taxon>Didymocarpoideae</taxon>
        <taxon>Trichosporeae</taxon>
        <taxon>Loxocarpinae</taxon>
        <taxon>Dorcoceras</taxon>
    </lineage>
</organism>
<name>A0A2Z7B6B7_9LAMI</name>